<evidence type="ECO:0000259" key="3">
    <source>
        <dbReference type="Pfam" id="PF13556"/>
    </source>
</evidence>
<evidence type="ECO:0000259" key="2">
    <source>
        <dbReference type="Pfam" id="PF07905"/>
    </source>
</evidence>
<dbReference type="EMBL" id="FSQE01000001">
    <property type="protein sequence ID" value="SIL86322.1"/>
    <property type="molecule type" value="Genomic_DNA"/>
</dbReference>
<dbReference type="InterPro" id="IPR051448">
    <property type="entry name" value="CdaR-like_regulators"/>
</dbReference>
<comment type="similarity">
    <text evidence="1">Belongs to the CdaR family.</text>
</comment>
<dbReference type="GeneID" id="93381294"/>
<feature type="domain" description="CdaR GGDEF-like" evidence="4">
    <location>
        <begin position="281"/>
        <end position="416"/>
    </location>
</feature>
<dbReference type="Pfam" id="PF17853">
    <property type="entry name" value="GGDEF_2"/>
    <property type="match status" value="1"/>
</dbReference>
<name>A0A1N5C956_9MYCO</name>
<dbReference type="PANTHER" id="PTHR33744:SF1">
    <property type="entry name" value="DNA-BINDING TRANSCRIPTIONAL ACTIVATOR ADER"/>
    <property type="match status" value="1"/>
</dbReference>
<evidence type="ECO:0000256" key="1">
    <source>
        <dbReference type="ARBA" id="ARBA00006754"/>
    </source>
</evidence>
<evidence type="ECO:0000259" key="4">
    <source>
        <dbReference type="Pfam" id="PF17853"/>
    </source>
</evidence>
<evidence type="ECO:0000313" key="6">
    <source>
        <dbReference type="EMBL" id="SIL86322.1"/>
    </source>
</evidence>
<comment type="caution">
    <text evidence="5">The sequence shown here is derived from an EMBL/GenBank/DDBJ whole genome shotgun (WGS) entry which is preliminary data.</text>
</comment>
<dbReference type="Gene3D" id="1.10.10.2840">
    <property type="entry name" value="PucR C-terminal helix-turn-helix domain"/>
    <property type="match status" value="1"/>
</dbReference>
<feature type="domain" description="PucR C-terminal helix-turn-helix" evidence="3">
    <location>
        <begin position="471"/>
        <end position="528"/>
    </location>
</feature>
<gene>
    <name evidence="5" type="ORF">SAMEA2070301_00406</name>
    <name evidence="6" type="ORF">SAMEA2152244_00344</name>
</gene>
<dbReference type="PANTHER" id="PTHR33744">
    <property type="entry name" value="CARBOHYDRATE DIACID REGULATOR"/>
    <property type="match status" value="1"/>
</dbReference>
<reference evidence="7 8" key="1">
    <citation type="submission" date="2016-11" db="EMBL/GenBank/DDBJ databases">
        <authorList>
            <consortium name="Pathogen Informatics"/>
        </authorList>
    </citation>
    <scope>NUCLEOTIDE SEQUENCE [LARGE SCALE GENOMIC DNA]</scope>
    <source>
        <strain evidence="5 8">104</strain>
        <strain evidence="6 7">696</strain>
    </source>
</reference>
<dbReference type="RefSeq" id="WP_005095244.1">
    <property type="nucleotide sequence ID" value="NZ_AP028613.1"/>
</dbReference>
<dbReference type="InterPro" id="IPR042070">
    <property type="entry name" value="PucR_C-HTH_sf"/>
</dbReference>
<evidence type="ECO:0000313" key="5">
    <source>
        <dbReference type="EMBL" id="SIA15646.1"/>
    </source>
</evidence>
<dbReference type="Pfam" id="PF13556">
    <property type="entry name" value="HTH_30"/>
    <property type="match status" value="1"/>
</dbReference>
<dbReference type="Pfam" id="PF07905">
    <property type="entry name" value="PucR"/>
    <property type="match status" value="1"/>
</dbReference>
<proteinExistence type="inferred from homology"/>
<organism evidence="5 8">
    <name type="scientific">Mycobacteroides abscessus subsp. abscessus</name>
    <dbReference type="NCBI Taxonomy" id="1185650"/>
    <lineage>
        <taxon>Bacteria</taxon>
        <taxon>Bacillati</taxon>
        <taxon>Actinomycetota</taxon>
        <taxon>Actinomycetes</taxon>
        <taxon>Mycobacteriales</taxon>
        <taxon>Mycobacteriaceae</taxon>
        <taxon>Mycobacteroides</taxon>
        <taxon>Mycobacteroides abscessus</taxon>
    </lineage>
</organism>
<dbReference type="AlphaFoldDB" id="A0A1N5C956"/>
<dbReference type="EMBL" id="FSHM01000001">
    <property type="protein sequence ID" value="SIA15646.1"/>
    <property type="molecule type" value="Genomic_DNA"/>
</dbReference>
<accession>A0A1N5C956</accession>
<dbReference type="Proteomes" id="UP000184831">
    <property type="component" value="Unassembled WGS sequence"/>
</dbReference>
<protein>
    <submittedName>
        <fullName evidence="5">Regulatory protein</fullName>
    </submittedName>
</protein>
<evidence type="ECO:0000313" key="8">
    <source>
        <dbReference type="Proteomes" id="UP000185210"/>
    </source>
</evidence>
<sequence length="535" mass="58041">MHMTVAEILALPVVLAGDPQVVGGGSLDRPVRWVHVSDVADLSGLLQGGELVLTTGGPLADPDACTRYLGGLFAAGAAGVVVELGTSLQAIPSGVAREADKLQLPVIALHRKIRFVDVTEQVHRSIVAEQYDEVAFARHVHEVFTELTMRRATLGEIVDACGQIAESAIVLEDLNRQVVAFTTHGDSPTGVIHDWERRSRLTPVLPETGETGPESWLTTPVGPGRQEWGRLIAPSGGSSLRGRMALERAAQALALHRMIEQHQTTLEQQAQSGLVEELRRGRIKDEAEASARARALGVKPALSYIPLTVRVREEPCADQVLLQRRQIRLLDAVRHAVRTARLSALTANPRPGQIDVLLSQTHASSAEEILTNVSSVIRASLQRLDDISRCVVGVGPASTRLIDAAVSLDDSAHVAEVALSLPDDAKAFHRASDTRLRGLLALIRSDPRVQAFAEVELRGVLENRARHGDDLFQLLREFLNTGGNKTELAKRLHLSRPTLYTKLAIVQRLLGVDLDDAESRTSLHTAMLVLDHVNP</sequence>
<feature type="domain" description="Purine catabolism PurC-like" evidence="2">
    <location>
        <begin position="7"/>
        <end position="126"/>
    </location>
</feature>
<dbReference type="InterPro" id="IPR025736">
    <property type="entry name" value="PucR_C-HTH_dom"/>
</dbReference>
<evidence type="ECO:0000313" key="7">
    <source>
        <dbReference type="Proteomes" id="UP000184831"/>
    </source>
</evidence>
<dbReference type="InterPro" id="IPR012914">
    <property type="entry name" value="PucR_dom"/>
</dbReference>
<dbReference type="InterPro" id="IPR041522">
    <property type="entry name" value="CdaR_GGDEF"/>
</dbReference>
<dbReference type="Proteomes" id="UP000185210">
    <property type="component" value="Unassembled WGS sequence"/>
</dbReference>